<reference evidence="2" key="1">
    <citation type="submission" date="2016-10" db="EMBL/GenBank/DDBJ databases">
        <authorList>
            <person name="Varghese N."/>
            <person name="Submissions S."/>
        </authorList>
    </citation>
    <scope>NUCLEOTIDE SEQUENCE [LARGE SCALE GENOMIC DNA]</scope>
    <source>
        <strain evidence="2">DSM 27981</strain>
    </source>
</reference>
<evidence type="ECO:0000313" key="2">
    <source>
        <dbReference type="Proteomes" id="UP000199119"/>
    </source>
</evidence>
<evidence type="ECO:0000313" key="1">
    <source>
        <dbReference type="EMBL" id="SFF33888.1"/>
    </source>
</evidence>
<accession>A0A1I2HWG9</accession>
<organism evidence="1 2">
    <name type="scientific">Paracidovorax wautersii</name>
    <dbReference type="NCBI Taxonomy" id="1177982"/>
    <lineage>
        <taxon>Bacteria</taxon>
        <taxon>Pseudomonadati</taxon>
        <taxon>Pseudomonadota</taxon>
        <taxon>Betaproteobacteria</taxon>
        <taxon>Burkholderiales</taxon>
        <taxon>Comamonadaceae</taxon>
        <taxon>Paracidovorax</taxon>
    </lineage>
</organism>
<dbReference type="AlphaFoldDB" id="A0A1I2HWG9"/>
<proteinExistence type="predicted"/>
<name>A0A1I2HWG9_9BURK</name>
<dbReference type="EMBL" id="FONX01000038">
    <property type="protein sequence ID" value="SFF33888.1"/>
    <property type="molecule type" value="Genomic_DNA"/>
</dbReference>
<gene>
    <name evidence="1" type="ORF">SAMN04489711_1385</name>
</gene>
<keyword evidence="2" id="KW-1185">Reference proteome</keyword>
<protein>
    <submittedName>
        <fullName evidence="1">Uncharacterized protein</fullName>
    </submittedName>
</protein>
<sequence>METELTPELREQFRQKVVQVARARIVELDLKNKSDPERMSIAEAFKGHHANQTLGVV</sequence>
<dbReference type="Proteomes" id="UP000199119">
    <property type="component" value="Unassembled WGS sequence"/>
</dbReference>